<evidence type="ECO:0000256" key="3">
    <source>
        <dbReference type="ARBA" id="ARBA00022723"/>
    </source>
</evidence>
<dbReference type="InterPro" id="IPR016192">
    <property type="entry name" value="APOBEC/CMP_deaminase_Zn-bd"/>
</dbReference>
<dbReference type="Proteomes" id="UP000004956">
    <property type="component" value="Unassembled WGS sequence"/>
</dbReference>
<keyword evidence="3" id="KW-0479">Metal-binding</keyword>
<evidence type="ECO:0000256" key="5">
    <source>
        <dbReference type="ARBA" id="ARBA00022833"/>
    </source>
</evidence>
<dbReference type="GO" id="GO:0004132">
    <property type="term" value="F:dCMP deaminase activity"/>
    <property type="evidence" value="ECO:0007669"/>
    <property type="project" value="TreeGrafter"/>
</dbReference>
<evidence type="ECO:0000259" key="6">
    <source>
        <dbReference type="PROSITE" id="PS51747"/>
    </source>
</evidence>
<dbReference type="PATRIC" id="fig|762967.3.peg.352"/>
<dbReference type="SUPFAM" id="SSF53927">
    <property type="entry name" value="Cytidine deaminase-like"/>
    <property type="match status" value="1"/>
</dbReference>
<evidence type="ECO:0000313" key="8">
    <source>
        <dbReference type="Proteomes" id="UP000004956"/>
    </source>
</evidence>
<dbReference type="GO" id="GO:0005737">
    <property type="term" value="C:cytoplasm"/>
    <property type="evidence" value="ECO:0007669"/>
    <property type="project" value="TreeGrafter"/>
</dbReference>
<evidence type="ECO:0000313" key="7">
    <source>
        <dbReference type="EMBL" id="EHY32202.1"/>
    </source>
</evidence>
<dbReference type="EMBL" id="AFBQ01000047">
    <property type="protein sequence ID" value="EHY32202.1"/>
    <property type="molecule type" value="Genomic_DNA"/>
</dbReference>
<comment type="cofactor">
    <cofactor evidence="1">
        <name>Zn(2+)</name>
        <dbReference type="ChEBI" id="CHEBI:29105"/>
    </cofactor>
</comment>
<name>H3KCG5_9BURK</name>
<dbReference type="PROSITE" id="PS51747">
    <property type="entry name" value="CYT_DCMP_DEAMINASES_2"/>
    <property type="match status" value="1"/>
</dbReference>
<dbReference type="InterPro" id="IPR035105">
    <property type="entry name" value="Deoxycytidylate_deaminase_dom"/>
</dbReference>
<dbReference type="Pfam" id="PF00383">
    <property type="entry name" value="dCMP_cyt_deam_1"/>
    <property type="match status" value="1"/>
</dbReference>
<evidence type="ECO:0000256" key="4">
    <source>
        <dbReference type="ARBA" id="ARBA00022801"/>
    </source>
</evidence>
<evidence type="ECO:0000256" key="1">
    <source>
        <dbReference type="ARBA" id="ARBA00001947"/>
    </source>
</evidence>
<dbReference type="CDD" id="cd01286">
    <property type="entry name" value="deoxycytidylate_deaminase"/>
    <property type="match status" value="1"/>
</dbReference>
<dbReference type="STRING" id="762967.HMPREF9440_00417"/>
<comment type="similarity">
    <text evidence="2">Belongs to the cytidine and deoxycytidylate deaminase family.</text>
</comment>
<dbReference type="PROSITE" id="PS00903">
    <property type="entry name" value="CYT_DCMP_DEAMINASES_1"/>
    <property type="match status" value="1"/>
</dbReference>
<keyword evidence="4" id="KW-0378">Hydrolase</keyword>
<sequence>MDEVLPLRVDGLLPLNFLRTDMLFPRRIPSDEHRGAESPETPVMNIQKDNEMYMRIAHIAAERSYAARLKVGCVIVKNHSIISFGWNGMPTGYDNCCEMEVDGQLVTRPEVQHAELNAIAKLAENGYSSKGASIFITHSPCIHCALLIQKCGITEVFYHELYRSSEGLEFLRKAGIKVAQL</sequence>
<dbReference type="HOGENOM" id="CLU_047993_2_2_4"/>
<evidence type="ECO:0000256" key="2">
    <source>
        <dbReference type="ARBA" id="ARBA00006576"/>
    </source>
</evidence>
<gene>
    <name evidence="7" type="ORF">HMPREF9440_00417</name>
</gene>
<comment type="caution">
    <text evidence="7">The sequence shown here is derived from an EMBL/GenBank/DDBJ whole genome shotgun (WGS) entry which is preliminary data.</text>
</comment>
<dbReference type="InterPro" id="IPR002125">
    <property type="entry name" value="CMP_dCMP_dom"/>
</dbReference>
<feature type="domain" description="CMP/dCMP-type deaminase" evidence="6">
    <location>
        <begin position="48"/>
        <end position="178"/>
    </location>
</feature>
<dbReference type="InterPro" id="IPR015517">
    <property type="entry name" value="dCMP_deaminase-rel"/>
</dbReference>
<dbReference type="PANTHER" id="PTHR11086:SF18">
    <property type="entry name" value="DEOXYCYTIDYLATE DEAMINASE"/>
    <property type="match status" value="1"/>
</dbReference>
<dbReference type="PANTHER" id="PTHR11086">
    <property type="entry name" value="DEOXYCYTIDYLATE DEAMINASE-RELATED"/>
    <property type="match status" value="1"/>
</dbReference>
<proteinExistence type="inferred from homology"/>
<dbReference type="InterPro" id="IPR016193">
    <property type="entry name" value="Cytidine_deaminase-like"/>
</dbReference>
<dbReference type="GO" id="GO:0008270">
    <property type="term" value="F:zinc ion binding"/>
    <property type="evidence" value="ECO:0007669"/>
    <property type="project" value="InterPro"/>
</dbReference>
<keyword evidence="8" id="KW-1185">Reference proteome</keyword>
<keyword evidence="5" id="KW-0862">Zinc</keyword>
<dbReference type="Gene3D" id="3.40.140.10">
    <property type="entry name" value="Cytidine Deaminase, domain 2"/>
    <property type="match status" value="1"/>
</dbReference>
<protein>
    <submittedName>
        <fullName evidence="7">ComE operon protein 2 family protein</fullName>
    </submittedName>
</protein>
<accession>H3KCG5</accession>
<dbReference type="AlphaFoldDB" id="H3KCG5"/>
<reference evidence="7 8" key="1">
    <citation type="submission" date="2011-11" db="EMBL/GenBank/DDBJ databases">
        <authorList>
            <person name="Weinstock G."/>
            <person name="Sodergren E."/>
            <person name="Clifton S."/>
            <person name="Fulton L."/>
            <person name="Fulton B."/>
            <person name="Courtney L."/>
            <person name="Fronick C."/>
            <person name="Harrison M."/>
            <person name="Strong C."/>
            <person name="Farmer C."/>
            <person name="Delahaunty K."/>
            <person name="Markovic C."/>
            <person name="Hall O."/>
            <person name="Minx P."/>
            <person name="Tomlinson C."/>
            <person name="Mitreva M."/>
            <person name="Hou S."/>
            <person name="Chen J."/>
            <person name="Wollam A."/>
            <person name="Pepin K.H."/>
            <person name="Johnson M."/>
            <person name="Bhonagiri V."/>
            <person name="Zhang X."/>
            <person name="Suruliraj S."/>
            <person name="Warren W."/>
            <person name="Chinwalla A."/>
            <person name="Mardis E.R."/>
            <person name="Wilson R.K."/>
        </authorList>
    </citation>
    <scope>NUCLEOTIDE SEQUENCE [LARGE SCALE GENOMIC DNA]</scope>
    <source>
        <strain evidence="7 8">YIT 11816</strain>
    </source>
</reference>
<organism evidence="7 8">
    <name type="scientific">Sutterella parvirubra YIT 11816</name>
    <dbReference type="NCBI Taxonomy" id="762967"/>
    <lineage>
        <taxon>Bacteria</taxon>
        <taxon>Pseudomonadati</taxon>
        <taxon>Pseudomonadota</taxon>
        <taxon>Betaproteobacteria</taxon>
        <taxon>Burkholderiales</taxon>
        <taxon>Sutterellaceae</taxon>
        <taxon>Sutterella</taxon>
    </lineage>
</organism>